<feature type="transmembrane region" description="Helical" evidence="1">
    <location>
        <begin position="89"/>
        <end position="112"/>
    </location>
</feature>
<feature type="transmembrane region" description="Helical" evidence="1">
    <location>
        <begin position="59"/>
        <end position="77"/>
    </location>
</feature>
<keyword evidence="1" id="KW-0472">Membrane</keyword>
<proteinExistence type="predicted"/>
<comment type="caution">
    <text evidence="2">The sequence shown here is derived from an EMBL/GenBank/DDBJ whole genome shotgun (WGS) entry which is preliminary data.</text>
</comment>
<evidence type="ECO:0000313" key="2">
    <source>
        <dbReference type="EMBL" id="TWT34487.1"/>
    </source>
</evidence>
<name>A0A5C5V9E3_9BACT</name>
<protein>
    <submittedName>
        <fullName evidence="2">Uncharacterized protein</fullName>
    </submittedName>
</protein>
<evidence type="ECO:0000313" key="3">
    <source>
        <dbReference type="Proteomes" id="UP000318878"/>
    </source>
</evidence>
<reference evidence="2 3" key="1">
    <citation type="submission" date="2019-02" db="EMBL/GenBank/DDBJ databases">
        <title>Deep-cultivation of Planctomycetes and their phenomic and genomic characterization uncovers novel biology.</title>
        <authorList>
            <person name="Wiegand S."/>
            <person name="Jogler M."/>
            <person name="Boedeker C."/>
            <person name="Pinto D."/>
            <person name="Vollmers J."/>
            <person name="Rivas-Marin E."/>
            <person name="Kohn T."/>
            <person name="Peeters S.H."/>
            <person name="Heuer A."/>
            <person name="Rast P."/>
            <person name="Oberbeckmann S."/>
            <person name="Bunk B."/>
            <person name="Jeske O."/>
            <person name="Meyerdierks A."/>
            <person name="Storesund J.E."/>
            <person name="Kallscheuer N."/>
            <person name="Luecker S."/>
            <person name="Lage O.M."/>
            <person name="Pohl T."/>
            <person name="Merkel B.J."/>
            <person name="Hornburger P."/>
            <person name="Mueller R.-W."/>
            <person name="Bruemmer F."/>
            <person name="Labrenz M."/>
            <person name="Spormann A.M."/>
            <person name="Op Den Camp H."/>
            <person name="Overmann J."/>
            <person name="Amann R."/>
            <person name="Jetten M.S.M."/>
            <person name="Mascher T."/>
            <person name="Medema M.H."/>
            <person name="Devos D.P."/>
            <person name="Kaster A.-K."/>
            <person name="Ovreas L."/>
            <person name="Rohde M."/>
            <person name="Galperin M.Y."/>
            <person name="Jogler C."/>
        </authorList>
    </citation>
    <scope>NUCLEOTIDE SEQUENCE [LARGE SCALE GENOMIC DNA]</scope>
    <source>
        <strain evidence="2 3">Enr8</strain>
    </source>
</reference>
<dbReference type="OrthoDB" id="289840at2"/>
<keyword evidence="3" id="KW-1185">Reference proteome</keyword>
<keyword evidence="1" id="KW-0812">Transmembrane</keyword>
<dbReference type="AlphaFoldDB" id="A0A5C5V9E3"/>
<dbReference type="Proteomes" id="UP000318878">
    <property type="component" value="Unassembled WGS sequence"/>
</dbReference>
<accession>A0A5C5V9E3</accession>
<gene>
    <name evidence="2" type="ORF">Enr8_18960</name>
</gene>
<evidence type="ECO:0000256" key="1">
    <source>
        <dbReference type="SAM" id="Phobius"/>
    </source>
</evidence>
<feature type="transmembrane region" description="Helical" evidence="1">
    <location>
        <begin position="124"/>
        <end position="143"/>
    </location>
</feature>
<feature type="transmembrane region" description="Helical" evidence="1">
    <location>
        <begin position="32"/>
        <end position="53"/>
    </location>
</feature>
<dbReference type="EMBL" id="SJPF01000002">
    <property type="protein sequence ID" value="TWT34487.1"/>
    <property type="molecule type" value="Genomic_DNA"/>
</dbReference>
<dbReference type="RefSeq" id="WP_146430772.1">
    <property type="nucleotide sequence ID" value="NZ_SJPF01000002.1"/>
</dbReference>
<sequence length="160" mass="16932">MNSTSPEESPFASAQVVATSAVSARSRTLDTLVFVVNFSVAILVLASCIISVVVASNPFAFLGGLIVILPAVGYAALEWCCWYRRRHWLSAPLGAMNLAGALFFLFGLAANFAEMLTARDPVDASLLIFVGLACGLPAIYLGITGWRRLRSVFQGGTSAA</sequence>
<keyword evidence="1" id="KW-1133">Transmembrane helix</keyword>
<organism evidence="2 3">
    <name type="scientific">Blastopirellula retiformator</name>
    <dbReference type="NCBI Taxonomy" id="2527970"/>
    <lineage>
        <taxon>Bacteria</taxon>
        <taxon>Pseudomonadati</taxon>
        <taxon>Planctomycetota</taxon>
        <taxon>Planctomycetia</taxon>
        <taxon>Pirellulales</taxon>
        <taxon>Pirellulaceae</taxon>
        <taxon>Blastopirellula</taxon>
    </lineage>
</organism>